<dbReference type="InterPro" id="IPR051786">
    <property type="entry name" value="ASN_synthetase/amidase"/>
</dbReference>
<evidence type="ECO:0000256" key="5">
    <source>
        <dbReference type="ARBA" id="ARBA00022840"/>
    </source>
</evidence>
<dbReference type="InterPro" id="IPR014729">
    <property type="entry name" value="Rossmann-like_a/b/a_fold"/>
</dbReference>
<dbReference type="InterPro" id="IPR001962">
    <property type="entry name" value="Asn_synthase"/>
</dbReference>
<feature type="site" description="Important for beta-aspartyl-AMP intermediate formation" evidence="9">
    <location>
        <position position="350"/>
    </location>
</feature>
<dbReference type="SUPFAM" id="SSF56235">
    <property type="entry name" value="N-terminal nucleophile aminohydrolases (Ntn hydrolases)"/>
    <property type="match status" value="1"/>
</dbReference>
<dbReference type="Gene3D" id="3.40.50.620">
    <property type="entry name" value="HUPs"/>
    <property type="match status" value="1"/>
</dbReference>
<keyword evidence="6" id="KW-0315">Glutamine amidotransferase</keyword>
<dbReference type="PANTHER" id="PTHR43284">
    <property type="entry name" value="ASPARAGINE SYNTHETASE (GLUTAMINE-HYDROLYZING)"/>
    <property type="match status" value="1"/>
</dbReference>
<proteinExistence type="inferred from homology"/>
<evidence type="ECO:0000256" key="8">
    <source>
        <dbReference type="PIRSR" id="PIRSR001589-2"/>
    </source>
</evidence>
<dbReference type="PROSITE" id="PS51278">
    <property type="entry name" value="GATASE_TYPE_2"/>
    <property type="match status" value="1"/>
</dbReference>
<dbReference type="CDD" id="cd00712">
    <property type="entry name" value="AsnB"/>
    <property type="match status" value="1"/>
</dbReference>
<dbReference type="GO" id="GO:0004066">
    <property type="term" value="F:asparagine synthase (glutamine-hydrolyzing) activity"/>
    <property type="evidence" value="ECO:0007669"/>
    <property type="project" value="UniProtKB-EC"/>
</dbReference>
<evidence type="ECO:0000256" key="9">
    <source>
        <dbReference type="PIRSR" id="PIRSR001589-3"/>
    </source>
</evidence>
<keyword evidence="4 8" id="KW-0547">Nucleotide-binding</keyword>
<dbReference type="InterPro" id="IPR017932">
    <property type="entry name" value="GATase_2_dom"/>
</dbReference>
<dbReference type="InterPro" id="IPR033738">
    <property type="entry name" value="AsnB_N"/>
</dbReference>
<dbReference type="Pfam" id="PF00733">
    <property type="entry name" value="Asn_synthase"/>
    <property type="match status" value="1"/>
</dbReference>
<keyword evidence="12" id="KW-1185">Reference proteome</keyword>
<dbReference type="EC" id="6.3.5.4" evidence="3"/>
<comment type="catalytic activity">
    <reaction evidence="7">
        <text>L-aspartate + L-glutamine + ATP + H2O = L-asparagine + L-glutamate + AMP + diphosphate + H(+)</text>
        <dbReference type="Rhea" id="RHEA:12228"/>
        <dbReference type="ChEBI" id="CHEBI:15377"/>
        <dbReference type="ChEBI" id="CHEBI:15378"/>
        <dbReference type="ChEBI" id="CHEBI:29985"/>
        <dbReference type="ChEBI" id="CHEBI:29991"/>
        <dbReference type="ChEBI" id="CHEBI:30616"/>
        <dbReference type="ChEBI" id="CHEBI:33019"/>
        <dbReference type="ChEBI" id="CHEBI:58048"/>
        <dbReference type="ChEBI" id="CHEBI:58359"/>
        <dbReference type="ChEBI" id="CHEBI:456215"/>
        <dbReference type="EC" id="6.3.5.4"/>
    </reaction>
</comment>
<evidence type="ECO:0000256" key="6">
    <source>
        <dbReference type="ARBA" id="ARBA00022962"/>
    </source>
</evidence>
<name>A0A0B7IFF8_9FLAO</name>
<dbReference type="AlphaFoldDB" id="A0A0B7IFF8"/>
<dbReference type="PANTHER" id="PTHR43284:SF1">
    <property type="entry name" value="ASPARAGINE SYNTHETASE"/>
    <property type="match status" value="1"/>
</dbReference>
<evidence type="ECO:0000256" key="4">
    <source>
        <dbReference type="ARBA" id="ARBA00022741"/>
    </source>
</evidence>
<evidence type="ECO:0000313" key="11">
    <source>
        <dbReference type="EMBL" id="CEN48717.1"/>
    </source>
</evidence>
<feature type="domain" description="Glutamine amidotransferase type-2" evidence="10">
    <location>
        <begin position="1"/>
        <end position="199"/>
    </location>
</feature>
<dbReference type="PIRSF" id="PIRSF001589">
    <property type="entry name" value="Asn_synthetase_glu-h"/>
    <property type="match status" value="1"/>
</dbReference>
<dbReference type="Gene3D" id="3.60.20.10">
    <property type="entry name" value="Glutamine Phosphoribosylpyrophosphate, subunit 1, domain 1"/>
    <property type="match status" value="1"/>
</dbReference>
<evidence type="ECO:0000259" key="10">
    <source>
        <dbReference type="PROSITE" id="PS51278"/>
    </source>
</evidence>
<dbReference type="InterPro" id="IPR029055">
    <property type="entry name" value="Ntn_hydrolases_N"/>
</dbReference>
<feature type="binding site" evidence="8">
    <location>
        <position position="86"/>
    </location>
    <ligand>
        <name>L-glutamine</name>
        <dbReference type="ChEBI" id="CHEBI:58359"/>
    </ligand>
</feature>
<comment type="similarity">
    <text evidence="2">Belongs to the asparagine synthetase family.</text>
</comment>
<dbReference type="CDD" id="cd01991">
    <property type="entry name" value="Asn_synthase_B_C"/>
    <property type="match status" value="1"/>
</dbReference>
<dbReference type="SUPFAM" id="SSF52402">
    <property type="entry name" value="Adenine nucleotide alpha hydrolases-like"/>
    <property type="match status" value="1"/>
</dbReference>
<dbReference type="NCBIfam" id="TIGR01536">
    <property type="entry name" value="asn_synth_AEB"/>
    <property type="match status" value="1"/>
</dbReference>
<dbReference type="Pfam" id="PF13537">
    <property type="entry name" value="GATase_7"/>
    <property type="match status" value="1"/>
</dbReference>
<dbReference type="GO" id="GO:0006529">
    <property type="term" value="P:asparagine biosynthetic process"/>
    <property type="evidence" value="ECO:0007669"/>
    <property type="project" value="InterPro"/>
</dbReference>
<protein>
    <recommendedName>
        <fullName evidence="3">asparagine synthase (glutamine-hydrolyzing)</fullName>
        <ecNumber evidence="3">6.3.5.4</ecNumber>
    </recommendedName>
</protein>
<evidence type="ECO:0000256" key="1">
    <source>
        <dbReference type="ARBA" id="ARBA00005187"/>
    </source>
</evidence>
<gene>
    <name evidence="11" type="ORF">CCAND38_640005</name>
</gene>
<dbReference type="RefSeq" id="WP_042345026.1">
    <property type="nucleotide sequence ID" value="NZ_CDOI01000178.1"/>
</dbReference>
<dbReference type="GO" id="GO:0005829">
    <property type="term" value="C:cytosol"/>
    <property type="evidence" value="ECO:0007669"/>
    <property type="project" value="TreeGrafter"/>
</dbReference>
<dbReference type="InterPro" id="IPR006426">
    <property type="entry name" value="Asn_synth_AEB"/>
</dbReference>
<evidence type="ECO:0000313" key="12">
    <source>
        <dbReference type="Proteomes" id="UP000045051"/>
    </source>
</evidence>
<dbReference type="GO" id="GO:0005524">
    <property type="term" value="F:ATP binding"/>
    <property type="evidence" value="ECO:0007669"/>
    <property type="project" value="UniProtKB-KW"/>
</dbReference>
<accession>A0A0B7IFF8</accession>
<comment type="pathway">
    <text evidence="1">Amino-acid biosynthesis; L-asparagine biosynthesis; L-asparagine from L-aspartate (L-Gln route): step 1/1.</text>
</comment>
<keyword evidence="11" id="KW-0436">Ligase</keyword>
<feature type="binding site" evidence="8">
    <location>
        <position position="275"/>
    </location>
    <ligand>
        <name>ATP</name>
        <dbReference type="ChEBI" id="CHEBI:30616"/>
    </ligand>
</feature>
<reference evidence="11 12" key="1">
    <citation type="submission" date="2015-01" db="EMBL/GenBank/DDBJ databases">
        <authorList>
            <person name="Xiang T."/>
            <person name="Song Y."/>
            <person name="Huang L."/>
            <person name="Wang B."/>
            <person name="Wu P."/>
        </authorList>
    </citation>
    <scope>NUCLEOTIDE SEQUENCE [LARGE SCALE GENOMIC DNA]</scope>
    <source>
        <strain evidence="11 12">CcD38</strain>
    </source>
</reference>
<keyword evidence="5 8" id="KW-0067">ATP-binding</keyword>
<evidence type="ECO:0000256" key="7">
    <source>
        <dbReference type="ARBA" id="ARBA00048741"/>
    </source>
</evidence>
<evidence type="ECO:0000256" key="2">
    <source>
        <dbReference type="ARBA" id="ARBA00005752"/>
    </source>
</evidence>
<sequence>MSGIKGLIYKKADLLSKQHSEEMNLKIIHPKHDEHRIFVEEKEKHTYPVHLEEQFKVLTFDGRIYNYSSLRKKLENEGYRFKNKSDTELILYLYQEYGNQCFKMLDGMFAIALYDKSNDKVFIARDFFGNKSLYYTQTQNGFVWSLELKEIISTLSQKPKIDKIGLNLYFQLTYIPAPFTIYEGVKKLEANSLLIYDLKADTYYIEPIHTDKVQKQNIDFYSAKKKVKDLVTESVLAMSVSDVPLGTFLSGGVDSSIVSLCLAQNTDQKINTFSIGFDKKSFDETEKSRMVAQLIGSEHNEFVISQKDLTQHLDAILLNFDQPFADSSALPSYMVAKKTSDFVKVALTGDGGDEVFGGYNKYRIGAINHKYTSIVPQFFHNSIVNISNVFTKQREDHRGLKFKIRKALQSINYDGEFFYNIIKLGFPEHELDRYMLSSYFTENPLKYYKSQLPKPQSLSDFRQVDKMLSLEGDMIVKVDRTSMLASLECRAPLLTHALWNYTHSLPDHFLLKGNDKKRILKKAFEDQFPEGFLEKSKQGFGVPVGDWLKQGLKDELLSYIEDGFLEKQNIFNVAEIKRIVLNHVQSREDNSFRVWTFYCFQKWYKNIYDL</sequence>
<organism evidence="11 12">
    <name type="scientific">Capnocytophaga canis</name>
    <dbReference type="NCBI Taxonomy" id="1848903"/>
    <lineage>
        <taxon>Bacteria</taxon>
        <taxon>Pseudomonadati</taxon>
        <taxon>Bacteroidota</taxon>
        <taxon>Flavobacteriia</taxon>
        <taxon>Flavobacteriales</taxon>
        <taxon>Flavobacteriaceae</taxon>
        <taxon>Capnocytophaga</taxon>
    </lineage>
</organism>
<dbReference type="EMBL" id="CDOI01000178">
    <property type="protein sequence ID" value="CEN48717.1"/>
    <property type="molecule type" value="Genomic_DNA"/>
</dbReference>
<dbReference type="Proteomes" id="UP000045051">
    <property type="component" value="Unassembled WGS sequence"/>
</dbReference>
<evidence type="ECO:0000256" key="3">
    <source>
        <dbReference type="ARBA" id="ARBA00012737"/>
    </source>
</evidence>